<protein>
    <submittedName>
        <fullName evidence="1">Uncharacterized protein</fullName>
    </submittedName>
</protein>
<gene>
    <name evidence="1" type="ORF">F7725_024957</name>
</gene>
<dbReference type="EMBL" id="JAAKFY010000026">
    <property type="protein sequence ID" value="KAF3833753.1"/>
    <property type="molecule type" value="Genomic_DNA"/>
</dbReference>
<organism evidence="1 2">
    <name type="scientific">Dissostichus mawsoni</name>
    <name type="common">Antarctic cod</name>
    <dbReference type="NCBI Taxonomy" id="36200"/>
    <lineage>
        <taxon>Eukaryota</taxon>
        <taxon>Metazoa</taxon>
        <taxon>Chordata</taxon>
        <taxon>Craniata</taxon>
        <taxon>Vertebrata</taxon>
        <taxon>Euteleostomi</taxon>
        <taxon>Actinopterygii</taxon>
        <taxon>Neopterygii</taxon>
        <taxon>Teleostei</taxon>
        <taxon>Neoteleostei</taxon>
        <taxon>Acanthomorphata</taxon>
        <taxon>Eupercaria</taxon>
        <taxon>Perciformes</taxon>
        <taxon>Notothenioidei</taxon>
        <taxon>Nototheniidae</taxon>
        <taxon>Dissostichus</taxon>
    </lineage>
</organism>
<name>A0A7J5XAA2_DISMA</name>
<evidence type="ECO:0000313" key="2">
    <source>
        <dbReference type="Proteomes" id="UP000518266"/>
    </source>
</evidence>
<sequence length="127" mass="13983">MNEFSHSYSQKFHELQRVQKWVQGVQRVQPDPGKRQEKIIRTRLLYMSTSGSTLSGHATRSLVSGCTSSSNRTRLSLKTDMTNYAVLSAYLSTISSGGSSRSAASQWSLSSGLSSSTRVTTLSLEEE</sequence>
<comment type="caution">
    <text evidence="1">The sequence shown here is derived from an EMBL/GenBank/DDBJ whole genome shotgun (WGS) entry which is preliminary data.</text>
</comment>
<proteinExistence type="predicted"/>
<evidence type="ECO:0000313" key="1">
    <source>
        <dbReference type="EMBL" id="KAF3833753.1"/>
    </source>
</evidence>
<accession>A0A7J5XAA2</accession>
<reference evidence="1 2" key="1">
    <citation type="submission" date="2020-03" db="EMBL/GenBank/DDBJ databases">
        <title>Dissostichus mawsoni Genome sequencing and assembly.</title>
        <authorList>
            <person name="Park H."/>
        </authorList>
    </citation>
    <scope>NUCLEOTIDE SEQUENCE [LARGE SCALE GENOMIC DNA]</scope>
    <source>
        <strain evidence="1">DM0001</strain>
        <tissue evidence="1">Muscle</tissue>
    </source>
</reference>
<keyword evidence="2" id="KW-1185">Reference proteome</keyword>
<dbReference type="AlphaFoldDB" id="A0A7J5XAA2"/>
<dbReference type="Proteomes" id="UP000518266">
    <property type="component" value="Unassembled WGS sequence"/>
</dbReference>